<dbReference type="RefSeq" id="WP_055683345.1">
    <property type="nucleotide sequence ID" value="NZ_CANMUL010000001.1"/>
</dbReference>
<dbReference type="PANTHER" id="PTHR43086:SF3">
    <property type="entry name" value="NADP-DEPENDENT 3-HYDROXY ACID DEHYDROGENASE YDFG"/>
    <property type="match status" value="1"/>
</dbReference>
<dbReference type="PRINTS" id="PR00081">
    <property type="entry name" value="GDHRDH"/>
</dbReference>
<dbReference type="InterPro" id="IPR036291">
    <property type="entry name" value="NAD(P)-bd_dom_sf"/>
</dbReference>
<dbReference type="PIRSF" id="PIRSF000126">
    <property type="entry name" value="11-beta-HSD1"/>
    <property type="match status" value="1"/>
</dbReference>
<dbReference type="STRING" id="282197.SAMN04488517_102517"/>
<organism evidence="5 6">
    <name type="scientific">Jannaschia rubra</name>
    <dbReference type="NCBI Taxonomy" id="282197"/>
    <lineage>
        <taxon>Bacteria</taxon>
        <taxon>Pseudomonadati</taxon>
        <taxon>Pseudomonadota</taxon>
        <taxon>Alphaproteobacteria</taxon>
        <taxon>Rhodobacterales</taxon>
        <taxon>Roseobacteraceae</taxon>
        <taxon>Jannaschia</taxon>
    </lineage>
</organism>
<dbReference type="PANTHER" id="PTHR43086">
    <property type="entry name" value="VERY-LONG-CHAIN 3-OXOOACYL-COA REDUCTASE"/>
    <property type="match status" value="1"/>
</dbReference>
<reference evidence="5 6" key="1">
    <citation type="submission" date="2015-07" db="EMBL/GenBank/DDBJ databases">
        <authorList>
            <person name="Noorani M."/>
        </authorList>
    </citation>
    <scope>NUCLEOTIDE SEQUENCE [LARGE SCALE GENOMIC DNA]</scope>
    <source>
        <strain evidence="5 6">CECT 5088</strain>
    </source>
</reference>
<dbReference type="EC" id="1.1.1.313" evidence="5"/>
<dbReference type="SMART" id="SM00822">
    <property type="entry name" value="PKS_KR"/>
    <property type="match status" value="1"/>
</dbReference>
<name>A0A0M6XUQ6_9RHOB</name>
<dbReference type="InterPro" id="IPR057326">
    <property type="entry name" value="KR_dom"/>
</dbReference>
<evidence type="ECO:0000256" key="1">
    <source>
        <dbReference type="ARBA" id="ARBA00006484"/>
    </source>
</evidence>
<evidence type="ECO:0000256" key="3">
    <source>
        <dbReference type="RuleBase" id="RU000363"/>
    </source>
</evidence>
<protein>
    <submittedName>
        <fullName evidence="5">Sulfoacetaldehyde reductase</fullName>
        <ecNumber evidence="5">1.1.1.313</ecNumber>
    </submittedName>
</protein>
<dbReference type="Proteomes" id="UP000048908">
    <property type="component" value="Unassembled WGS sequence"/>
</dbReference>
<dbReference type="EMBL" id="CXPG01000020">
    <property type="protein sequence ID" value="CTQ33684.1"/>
    <property type="molecule type" value="Genomic_DNA"/>
</dbReference>
<evidence type="ECO:0000259" key="4">
    <source>
        <dbReference type="SMART" id="SM00822"/>
    </source>
</evidence>
<dbReference type="OrthoDB" id="9808814at2"/>
<sequence length="267" mass="27923">MTLALVTGASGGIGRAFAEYHAAKGGDLIIAARRADALEALRDELEARHGVSVTPVACDLGTPEGLATLIVATEGRDIGILINNAGFGGRGEFLSRPLTDDLAMIDLNIGAVVTLCHAIAPSMVSRGGGRILNVGSSAGMMPGPLQATYFASKAFIDSFSQALDEELRGQGVTVTLLAPGYVETDFAERADMHGIPLTKSGRSAKATAKVGYDAMMAGRLHVVSEAGLSLAANWILPLMPRRVVLKVVRRMQTRQDGAALASRGRNR</sequence>
<dbReference type="Pfam" id="PF00106">
    <property type="entry name" value="adh_short"/>
    <property type="match status" value="1"/>
</dbReference>
<dbReference type="AlphaFoldDB" id="A0A0M6XUQ6"/>
<dbReference type="PRINTS" id="PR00080">
    <property type="entry name" value="SDRFAMILY"/>
</dbReference>
<proteinExistence type="inferred from homology"/>
<comment type="similarity">
    <text evidence="1 3">Belongs to the short-chain dehydrogenases/reductases (SDR) family.</text>
</comment>
<dbReference type="SUPFAM" id="SSF51735">
    <property type="entry name" value="NAD(P)-binding Rossmann-fold domains"/>
    <property type="match status" value="1"/>
</dbReference>
<evidence type="ECO:0000313" key="5">
    <source>
        <dbReference type="EMBL" id="CTQ33684.1"/>
    </source>
</evidence>
<evidence type="ECO:0000313" key="6">
    <source>
        <dbReference type="Proteomes" id="UP000048908"/>
    </source>
</evidence>
<gene>
    <name evidence="5" type="primary">isfD</name>
    <name evidence="5" type="ORF">JAN5088_02469</name>
</gene>
<evidence type="ECO:0000256" key="2">
    <source>
        <dbReference type="ARBA" id="ARBA00023002"/>
    </source>
</evidence>
<keyword evidence="6" id="KW-1185">Reference proteome</keyword>
<accession>A0A0M6XUQ6</accession>
<keyword evidence="2 5" id="KW-0560">Oxidoreductase</keyword>
<dbReference type="GO" id="GO:0016491">
    <property type="term" value="F:oxidoreductase activity"/>
    <property type="evidence" value="ECO:0007669"/>
    <property type="project" value="UniProtKB-KW"/>
</dbReference>
<dbReference type="InterPro" id="IPR002347">
    <property type="entry name" value="SDR_fam"/>
</dbReference>
<feature type="domain" description="Ketoreductase" evidence="4">
    <location>
        <begin position="2"/>
        <end position="185"/>
    </location>
</feature>
<dbReference type="Gene3D" id="3.40.50.720">
    <property type="entry name" value="NAD(P)-binding Rossmann-like Domain"/>
    <property type="match status" value="1"/>
</dbReference>